<reference evidence="1 2" key="2">
    <citation type="submission" date="2015-05" db="EMBL/GenBank/DDBJ databases">
        <authorList>
            <person name="Morales-Cruz A."/>
            <person name="Amrine K.C."/>
            <person name="Cantu D."/>
        </authorList>
    </citation>
    <scope>NUCLEOTIDE SEQUENCE [LARGE SCALE GENOMIC DNA]</scope>
    <source>
        <strain evidence="1">DA912</strain>
    </source>
</reference>
<dbReference type="AlphaFoldDB" id="A0A0G2FU84"/>
<dbReference type="Proteomes" id="UP000034680">
    <property type="component" value="Unassembled WGS sequence"/>
</dbReference>
<sequence>MCAGGFQVTTNITGSETDFKERLLIERSGDSKSSHDVGVQQQSSSGNTYSSLDWDYVYDFDVGAKTLSHESVLIVSLVLDNLHGIVEHDVMSLLCIIIINLSDADNMLLDFRLSIETTIAASSNAGKGASLSAGATISERLREF</sequence>
<organism evidence="1 2">
    <name type="scientific">Diaporthe ampelina</name>
    <dbReference type="NCBI Taxonomy" id="1214573"/>
    <lineage>
        <taxon>Eukaryota</taxon>
        <taxon>Fungi</taxon>
        <taxon>Dikarya</taxon>
        <taxon>Ascomycota</taxon>
        <taxon>Pezizomycotina</taxon>
        <taxon>Sordariomycetes</taxon>
        <taxon>Sordariomycetidae</taxon>
        <taxon>Diaporthales</taxon>
        <taxon>Diaporthaceae</taxon>
        <taxon>Diaporthe</taxon>
    </lineage>
</organism>
<evidence type="ECO:0000313" key="1">
    <source>
        <dbReference type="EMBL" id="KKY37556.1"/>
    </source>
</evidence>
<accession>A0A0G2FU84</accession>
<dbReference type="EMBL" id="LCUC01000082">
    <property type="protein sequence ID" value="KKY37556.1"/>
    <property type="molecule type" value="Genomic_DNA"/>
</dbReference>
<name>A0A0G2FU84_9PEZI</name>
<gene>
    <name evidence="1" type="ORF">UCDDA912_g02445</name>
</gene>
<reference evidence="1 2" key="1">
    <citation type="submission" date="2015-05" db="EMBL/GenBank/DDBJ databases">
        <title>Distinctive expansion of gene families associated with plant cell wall degradation and secondary metabolism in the genomes of grapevine trunk pathogens.</title>
        <authorList>
            <person name="Lawrence D.P."/>
            <person name="Travadon R."/>
            <person name="Rolshausen P.E."/>
            <person name="Baumgartner K."/>
        </authorList>
    </citation>
    <scope>NUCLEOTIDE SEQUENCE [LARGE SCALE GENOMIC DNA]</scope>
    <source>
        <strain evidence="1">DA912</strain>
    </source>
</reference>
<dbReference type="OrthoDB" id="10476275at2759"/>
<protein>
    <submittedName>
        <fullName evidence="1">Uncharacterized protein</fullName>
    </submittedName>
</protein>
<evidence type="ECO:0000313" key="2">
    <source>
        <dbReference type="Proteomes" id="UP000034680"/>
    </source>
</evidence>
<comment type="caution">
    <text evidence="1">The sequence shown here is derived from an EMBL/GenBank/DDBJ whole genome shotgun (WGS) entry which is preliminary data.</text>
</comment>
<keyword evidence="2" id="KW-1185">Reference proteome</keyword>
<proteinExistence type="predicted"/>